<sequence>VVRLAPAAALGGLYLTPRSVPNLLPRRTPCSAEMLAPHACQWAEERVPRVADCAANYAMASGDSLQWMRNHEGLPWRIRCSGRLPGRIPESPVFGSNNRYVV</sequence>
<reference evidence="1 2" key="1">
    <citation type="journal article" date="2021" name="BMC Genomics">
        <title>Datura genome reveals duplications of psychoactive alkaloid biosynthetic genes and high mutation rate following tissue culture.</title>
        <authorList>
            <person name="Rajewski A."/>
            <person name="Carter-House D."/>
            <person name="Stajich J."/>
            <person name="Litt A."/>
        </authorList>
    </citation>
    <scope>NUCLEOTIDE SEQUENCE [LARGE SCALE GENOMIC DNA]</scope>
    <source>
        <strain evidence="1">AR-01</strain>
    </source>
</reference>
<comment type="caution">
    <text evidence="1">The sequence shown here is derived from an EMBL/GenBank/DDBJ whole genome shotgun (WGS) entry which is preliminary data.</text>
</comment>
<gene>
    <name evidence="1" type="ORF">HAX54_029326</name>
</gene>
<organism evidence="1 2">
    <name type="scientific">Datura stramonium</name>
    <name type="common">Jimsonweed</name>
    <name type="synonym">Common thornapple</name>
    <dbReference type="NCBI Taxonomy" id="4076"/>
    <lineage>
        <taxon>Eukaryota</taxon>
        <taxon>Viridiplantae</taxon>
        <taxon>Streptophyta</taxon>
        <taxon>Embryophyta</taxon>
        <taxon>Tracheophyta</taxon>
        <taxon>Spermatophyta</taxon>
        <taxon>Magnoliopsida</taxon>
        <taxon>eudicotyledons</taxon>
        <taxon>Gunneridae</taxon>
        <taxon>Pentapetalae</taxon>
        <taxon>asterids</taxon>
        <taxon>lamiids</taxon>
        <taxon>Solanales</taxon>
        <taxon>Solanaceae</taxon>
        <taxon>Solanoideae</taxon>
        <taxon>Datureae</taxon>
        <taxon>Datura</taxon>
    </lineage>
</organism>
<accession>A0ABS8V8C2</accession>
<proteinExistence type="predicted"/>
<name>A0ABS8V8C2_DATST</name>
<keyword evidence="2" id="KW-1185">Reference proteome</keyword>
<dbReference type="EMBL" id="JACEIK010003634">
    <property type="protein sequence ID" value="MCD9642488.1"/>
    <property type="molecule type" value="Genomic_DNA"/>
</dbReference>
<protein>
    <submittedName>
        <fullName evidence="1">Uncharacterized protein</fullName>
    </submittedName>
</protein>
<dbReference type="Proteomes" id="UP000823775">
    <property type="component" value="Unassembled WGS sequence"/>
</dbReference>
<evidence type="ECO:0000313" key="2">
    <source>
        <dbReference type="Proteomes" id="UP000823775"/>
    </source>
</evidence>
<feature type="non-terminal residue" evidence="1">
    <location>
        <position position="1"/>
    </location>
</feature>
<evidence type="ECO:0000313" key="1">
    <source>
        <dbReference type="EMBL" id="MCD9642488.1"/>
    </source>
</evidence>